<comment type="catalytic activity">
    <reaction evidence="1">
        <text>Exonucleolytic cleavage in the 3'- to 5'-direction to yield nucleoside 5'-phosphates.</text>
        <dbReference type="EC" id="3.1.13.1"/>
    </reaction>
</comment>
<protein>
    <recommendedName>
        <fullName evidence="9">Exoribonuclease II</fullName>
        <ecNumber evidence="9">3.1.13.1</ecNumber>
    </recommendedName>
</protein>
<dbReference type="GO" id="GO:0003723">
    <property type="term" value="F:RNA binding"/>
    <property type="evidence" value="ECO:0007669"/>
    <property type="project" value="UniProtKB-KW"/>
</dbReference>
<comment type="similarity">
    <text evidence="3">Belongs to the RNR ribonuclease family. RNase II subfamily.</text>
</comment>
<gene>
    <name evidence="11" type="primary">rnb</name>
    <name evidence="11" type="ORF">SOFFGTOCOR_0459</name>
</gene>
<keyword evidence="7" id="KW-0269">Exonuclease</keyword>
<dbReference type="NCBIfam" id="TIGR00358">
    <property type="entry name" value="3_prime_RNase"/>
    <property type="match status" value="1"/>
</dbReference>
<evidence type="ECO:0000256" key="2">
    <source>
        <dbReference type="ARBA" id="ARBA00004496"/>
    </source>
</evidence>
<dbReference type="Pfam" id="PF00773">
    <property type="entry name" value="RNB"/>
    <property type="match status" value="1"/>
</dbReference>
<evidence type="ECO:0000256" key="6">
    <source>
        <dbReference type="ARBA" id="ARBA00022801"/>
    </source>
</evidence>
<evidence type="ECO:0000256" key="9">
    <source>
        <dbReference type="NCBIfam" id="TIGR02062"/>
    </source>
</evidence>
<dbReference type="InterPro" id="IPR013223">
    <property type="entry name" value="RNase_B_OB_dom"/>
</dbReference>
<dbReference type="Gene3D" id="2.40.50.640">
    <property type="match status" value="1"/>
</dbReference>
<dbReference type="SUPFAM" id="SSF50249">
    <property type="entry name" value="Nucleic acid-binding proteins"/>
    <property type="match status" value="4"/>
</dbReference>
<dbReference type="GO" id="GO:0005829">
    <property type="term" value="C:cytosol"/>
    <property type="evidence" value="ECO:0007669"/>
    <property type="project" value="TreeGrafter"/>
</dbReference>
<dbReference type="GO" id="GO:0006402">
    <property type="term" value="P:mRNA catabolic process"/>
    <property type="evidence" value="ECO:0007669"/>
    <property type="project" value="TreeGrafter"/>
</dbReference>
<dbReference type="Proteomes" id="UP000242301">
    <property type="component" value="Unassembled WGS sequence"/>
</dbReference>
<dbReference type="NCBIfam" id="NF003455">
    <property type="entry name" value="PRK05054.1"/>
    <property type="match status" value="1"/>
</dbReference>
<dbReference type="STRING" id="1715285.SOFFGTOCOR_0459"/>
<keyword evidence="5" id="KW-0540">Nuclease</keyword>
<dbReference type="PANTHER" id="PTHR23355:SF37">
    <property type="entry name" value="EXORIBONUCLEASE 2"/>
    <property type="match status" value="1"/>
</dbReference>
<feature type="domain" description="RNB" evidence="10">
    <location>
        <begin position="190"/>
        <end position="518"/>
    </location>
</feature>
<dbReference type="Gene3D" id="2.40.50.140">
    <property type="entry name" value="Nucleic acid-binding proteins"/>
    <property type="match status" value="2"/>
</dbReference>
<dbReference type="PROSITE" id="PS01175">
    <property type="entry name" value="RIBONUCLEASE_II"/>
    <property type="match status" value="1"/>
</dbReference>
<dbReference type="SMART" id="SM00955">
    <property type="entry name" value="RNB"/>
    <property type="match status" value="1"/>
</dbReference>
<dbReference type="Pfam" id="PF08206">
    <property type="entry name" value="OB_RNB"/>
    <property type="match status" value="1"/>
</dbReference>
<dbReference type="InterPro" id="IPR022966">
    <property type="entry name" value="RNase_II/R_CS"/>
</dbReference>
<evidence type="ECO:0000313" key="12">
    <source>
        <dbReference type="Proteomes" id="UP000242301"/>
    </source>
</evidence>
<evidence type="ECO:0000256" key="7">
    <source>
        <dbReference type="ARBA" id="ARBA00022839"/>
    </source>
</evidence>
<name>A0A0M6W973_9GAMM</name>
<evidence type="ECO:0000256" key="5">
    <source>
        <dbReference type="ARBA" id="ARBA00022722"/>
    </source>
</evidence>
<dbReference type="PANTHER" id="PTHR23355">
    <property type="entry name" value="RIBONUCLEASE"/>
    <property type="match status" value="1"/>
</dbReference>
<dbReference type="AlphaFoldDB" id="A0A0M6W973"/>
<accession>A0A0M6W973</accession>
<comment type="subcellular location">
    <subcellularLocation>
        <location evidence="2">Cytoplasm</location>
    </subcellularLocation>
</comment>
<evidence type="ECO:0000256" key="3">
    <source>
        <dbReference type="ARBA" id="ARBA00009925"/>
    </source>
</evidence>
<evidence type="ECO:0000256" key="4">
    <source>
        <dbReference type="ARBA" id="ARBA00022490"/>
    </source>
</evidence>
<reference evidence="12" key="1">
    <citation type="submission" date="2015-05" db="EMBL/GenBank/DDBJ databases">
        <authorList>
            <person name="Manzano-Marin A."/>
        </authorList>
    </citation>
    <scope>NUCLEOTIDE SEQUENCE [LARGE SCALE GENOMIC DNA]</scope>
    <source>
        <strain evidence="12">officinalis</strain>
    </source>
</reference>
<keyword evidence="6 11" id="KW-0378">Hydrolase</keyword>
<evidence type="ECO:0000256" key="8">
    <source>
        <dbReference type="ARBA" id="ARBA00022884"/>
    </source>
</evidence>
<organism evidence="11 12">
    <name type="scientific">Candidatus Providencia siddallii</name>
    <dbReference type="NCBI Taxonomy" id="1715285"/>
    <lineage>
        <taxon>Bacteria</taxon>
        <taxon>Pseudomonadati</taxon>
        <taxon>Pseudomonadota</taxon>
        <taxon>Gammaproteobacteria</taxon>
        <taxon>Enterobacterales</taxon>
        <taxon>Morganellaceae</taxon>
        <taxon>Providencia</taxon>
    </lineage>
</organism>
<dbReference type="InterPro" id="IPR004476">
    <property type="entry name" value="RNase_II/RNase_R"/>
</dbReference>
<sequence length="645" mass="75312">MFRNNQILTELKEKIHSQKLRVEGFVRGTEKNFGFLEVNNKKKFFIPPIHMKKVMHGDKIIAIIHNYKNRLFIEPEKLIKPFLKNFIGYIQKKDNNKLFVIPKYPLLKYIIHCHPTNNIIQELKQNDWVIAKMRYHPLKDKQKFYADIIEYITNDKDEFAQLLVTLRRYKLEHHEPKIIIEKMNDKNIKRIDLTNLHFITIDNAKTEDMDDALYIEKTKNGEFKLFIAIADPTSYIQEGSELDKIAMIRSCTNYLHGFNIPMLPRKLSDDLCSLQPNECRQALVCITIIKKDKTIDSKITFFNAWIKSKTKLIYDEVSDWLENTGTWKPSNDIDKQQILLLKEMADNRFKWRKENALVFKDKPEYRFILNEQGDVINIITKLRRSSNRIVEEAMITANLCAASILKEKLGFGIFSVHVGFEPLKIEQVVNILKTYGIKTTVSSLLTIKGFRELHNQLNTQPTQLLYNRIRSYQTITRIKIKPGPHFGLGVDSYATWTSPIRKYTDIINHRLLKSIITGKIITNKPTEKLAKTLDERRRANRMAEKEVNNWLYAKFLKSFINTNTKFLAELIDVNKHGIKTRLINNGAITFIPSSFMHKIPNEIICNSETGCVLIKGKQVYQLNDIIDVIIVEVNTKTTNIISRPV</sequence>
<proteinExistence type="inferred from homology"/>
<keyword evidence="12" id="KW-1185">Reference proteome</keyword>
<dbReference type="EC" id="3.1.13.1" evidence="9"/>
<evidence type="ECO:0000259" key="10">
    <source>
        <dbReference type="SMART" id="SM00955"/>
    </source>
</evidence>
<dbReference type="InterPro" id="IPR001900">
    <property type="entry name" value="RNase_II/R"/>
</dbReference>
<dbReference type="NCBIfam" id="TIGR02062">
    <property type="entry name" value="RNase_B"/>
    <property type="match status" value="1"/>
</dbReference>
<dbReference type="InterPro" id="IPR050180">
    <property type="entry name" value="RNR_Ribonuclease"/>
</dbReference>
<evidence type="ECO:0000313" key="11">
    <source>
        <dbReference type="EMBL" id="CRK85867.1"/>
    </source>
</evidence>
<dbReference type="EMBL" id="CVRF01000003">
    <property type="protein sequence ID" value="CRK85867.1"/>
    <property type="molecule type" value="Genomic_DNA"/>
</dbReference>
<dbReference type="InterPro" id="IPR012340">
    <property type="entry name" value="NA-bd_OB-fold"/>
</dbReference>
<keyword evidence="4" id="KW-0963">Cytoplasm</keyword>
<dbReference type="GO" id="GO:0008859">
    <property type="term" value="F:exoribonuclease II activity"/>
    <property type="evidence" value="ECO:0007669"/>
    <property type="project" value="UniProtKB-UniRule"/>
</dbReference>
<evidence type="ECO:0000256" key="1">
    <source>
        <dbReference type="ARBA" id="ARBA00001849"/>
    </source>
</evidence>
<keyword evidence="8" id="KW-0694">RNA-binding</keyword>
<dbReference type="InterPro" id="IPR011804">
    <property type="entry name" value="RNase_II"/>
</dbReference>